<sequence>MKIFNKSVCLMLVVAAMLFGCTNDFDEINSNPNNLTKAPAENVLGNVIRRVVGTTQNTAGFGISAHWTQHIANFVFPDSDIYRPRDSNVGSVWSELYSRVLINAQILIDDAKKDSRPNMQAIATVLRVYAFQTATDLWGDVPYSKALQGFDSETGQVGTLNPAYDKQQDIYTGLIAELKAANALFDASTDPITKGDFLYGGNIAQWKKFCNSLLLRLYIRISKADPATAQTGIAEVLSNPTQFPIFDSNSDDAQMAYVDESGQRNPLIQGYNSNINGGPSKTLIDYLVARNDPRLAIYANPTKESKDAGTPEYVGQPSGGDLLAQSKVSLLGDAFVGNLASPLYLQTYAEVLFIIAEAANNGWNTGSWTAKQAYEEAITQSVAKHSGTLGTYLTEANVNFDNAATTEAKAQLIAEQKWVALFMQGNEAYAEQRRTDFPALTEVPKSAFPGKGLPVRLFFPSSEAAVNTANVNQATTGVVDGLFGVKLWWDVQ</sequence>
<keyword evidence="2" id="KW-0449">Lipoprotein</keyword>
<comment type="caution">
    <text evidence="2">The sequence shown here is derived from an EMBL/GenBank/DDBJ whole genome shotgun (WGS) entry which is preliminary data.</text>
</comment>
<keyword evidence="1" id="KW-0732">Signal</keyword>
<accession>A1ZRC5</accession>
<dbReference type="Proteomes" id="UP000004095">
    <property type="component" value="Unassembled WGS sequence"/>
</dbReference>
<dbReference type="InterPro" id="IPR011990">
    <property type="entry name" value="TPR-like_helical_dom_sf"/>
</dbReference>
<evidence type="ECO:0000313" key="3">
    <source>
        <dbReference type="Proteomes" id="UP000004095"/>
    </source>
</evidence>
<name>A1ZRC5_MICM2</name>
<dbReference type="PROSITE" id="PS51257">
    <property type="entry name" value="PROKAR_LIPOPROTEIN"/>
    <property type="match status" value="1"/>
</dbReference>
<dbReference type="eggNOG" id="COG0521">
    <property type="taxonomic scope" value="Bacteria"/>
</dbReference>
<dbReference type="AlphaFoldDB" id="A1ZRC5"/>
<feature type="signal peptide" evidence="1">
    <location>
        <begin position="1"/>
        <end position="26"/>
    </location>
</feature>
<dbReference type="SUPFAM" id="SSF48452">
    <property type="entry name" value="TPR-like"/>
    <property type="match status" value="1"/>
</dbReference>
<evidence type="ECO:0000313" key="2">
    <source>
        <dbReference type="EMBL" id="EAY27015.1"/>
    </source>
</evidence>
<dbReference type="Pfam" id="PF12771">
    <property type="entry name" value="SusD-like_2"/>
    <property type="match status" value="1"/>
</dbReference>
<reference evidence="2 3" key="1">
    <citation type="submission" date="2007-01" db="EMBL/GenBank/DDBJ databases">
        <authorList>
            <person name="Haygood M."/>
            <person name="Podell S."/>
            <person name="Anderson C."/>
            <person name="Hopkinson B."/>
            <person name="Roe K."/>
            <person name="Barbeau K."/>
            <person name="Gaasterland T."/>
            <person name="Ferriera S."/>
            <person name="Johnson J."/>
            <person name="Kravitz S."/>
            <person name="Beeson K."/>
            <person name="Sutton G."/>
            <person name="Rogers Y.-H."/>
            <person name="Friedman R."/>
            <person name="Frazier M."/>
            <person name="Venter J.C."/>
        </authorList>
    </citation>
    <scope>NUCLEOTIDE SEQUENCE [LARGE SCALE GENOMIC DNA]</scope>
    <source>
        <strain evidence="2 3">ATCC 23134</strain>
    </source>
</reference>
<protein>
    <submittedName>
        <fullName evidence="2">Lipoprotein, putative</fullName>
    </submittedName>
</protein>
<dbReference type="InterPro" id="IPR041662">
    <property type="entry name" value="SusD-like_2"/>
</dbReference>
<feature type="chain" id="PRO_5002642386" evidence="1">
    <location>
        <begin position="27"/>
        <end position="492"/>
    </location>
</feature>
<keyword evidence="3" id="KW-1185">Reference proteome</keyword>
<evidence type="ECO:0000256" key="1">
    <source>
        <dbReference type="SAM" id="SignalP"/>
    </source>
</evidence>
<gene>
    <name evidence="2" type="ORF">M23134_04703</name>
</gene>
<organism evidence="2 3">
    <name type="scientific">Microscilla marina ATCC 23134</name>
    <dbReference type="NCBI Taxonomy" id="313606"/>
    <lineage>
        <taxon>Bacteria</taxon>
        <taxon>Pseudomonadati</taxon>
        <taxon>Bacteroidota</taxon>
        <taxon>Cytophagia</taxon>
        <taxon>Cytophagales</taxon>
        <taxon>Microscillaceae</taxon>
        <taxon>Microscilla</taxon>
    </lineage>
</organism>
<dbReference type="OrthoDB" id="843771at2"/>
<dbReference type="RefSeq" id="WP_004156354.1">
    <property type="nucleotide sequence ID" value="NZ_AAWS01000027.1"/>
</dbReference>
<proteinExistence type="predicted"/>
<dbReference type="EMBL" id="AAWS01000027">
    <property type="protein sequence ID" value="EAY27015.1"/>
    <property type="molecule type" value="Genomic_DNA"/>
</dbReference>
<dbReference type="Gene3D" id="1.25.40.390">
    <property type="match status" value="1"/>
</dbReference>